<protein>
    <submittedName>
        <fullName evidence="3">Glycerophosphodiester phosphodiesterase</fullName>
    </submittedName>
</protein>
<dbReference type="GO" id="GO:0008081">
    <property type="term" value="F:phosphoric diester hydrolase activity"/>
    <property type="evidence" value="ECO:0007669"/>
    <property type="project" value="InterPro"/>
</dbReference>
<dbReference type="SUPFAM" id="SSF51695">
    <property type="entry name" value="PLC-like phosphodiesterases"/>
    <property type="match status" value="1"/>
</dbReference>
<feature type="signal peptide" evidence="1">
    <location>
        <begin position="1"/>
        <end position="18"/>
    </location>
</feature>
<sequence>MHRLGLRGVAASMMFVMAACTVGPQAPGPAAALPDIVAHRGGTADAPENSLAAIKLALAHHSDAIWLSVQLSRDGVPVLYRPADLSALTDAHGPVAGKTAAELATIDTGAHFRATQPAAAAEQWMRPVGIPTLEQALAAIPAEVPVILDMKALPAAPQARAVARVLDAHDDWSRVTIYSTDASYQKAFRAYPRARLFESRDATRHRIFGVLLSRSCDAPEAGTRAGFELGRDVELVEHFTLGEGRSSFFAQTWTPASVQCFRRAPDTRLMAFAVNDAASYRHAACLHIDAVLVDSPARMARVRRSLRLPLDCTSLREPAATR</sequence>
<dbReference type="InterPro" id="IPR030395">
    <property type="entry name" value="GP_PDE_dom"/>
</dbReference>
<dbReference type="PANTHER" id="PTHR46211">
    <property type="entry name" value="GLYCEROPHOSPHORYL DIESTER PHOSPHODIESTERASE"/>
    <property type="match status" value="1"/>
</dbReference>
<dbReference type="Gene3D" id="3.20.20.190">
    <property type="entry name" value="Phosphatidylinositol (PI) phosphodiesterase"/>
    <property type="match status" value="1"/>
</dbReference>
<dbReference type="AlphaFoldDB" id="A0A2S9MNG5"/>
<dbReference type="GO" id="GO:0006629">
    <property type="term" value="P:lipid metabolic process"/>
    <property type="evidence" value="ECO:0007669"/>
    <property type="project" value="InterPro"/>
</dbReference>
<dbReference type="Pfam" id="PF03009">
    <property type="entry name" value="GDPD"/>
    <property type="match status" value="1"/>
</dbReference>
<dbReference type="PROSITE" id="PS51704">
    <property type="entry name" value="GP_PDE"/>
    <property type="match status" value="1"/>
</dbReference>
<dbReference type="EMBL" id="PVGH01000060">
    <property type="protein sequence ID" value="PRF60321.1"/>
    <property type="molecule type" value="Genomic_DNA"/>
</dbReference>
<name>A0A2S9MNG5_9BURK</name>
<evidence type="ECO:0000313" key="4">
    <source>
        <dbReference type="Proteomes" id="UP000238982"/>
    </source>
</evidence>
<feature type="chain" id="PRO_5015568515" evidence="1">
    <location>
        <begin position="19"/>
        <end position="322"/>
    </location>
</feature>
<reference evidence="3 4" key="1">
    <citation type="submission" date="2018-03" db="EMBL/GenBank/DDBJ databases">
        <authorList>
            <person name="Keele B.F."/>
        </authorList>
    </citation>
    <scope>NUCLEOTIDE SEQUENCE [LARGE SCALE GENOMIC DNA]</scope>
    <source>
        <strain evidence="3 4">AU19729</strain>
    </source>
</reference>
<accession>A0A2S9MNG5</accession>
<dbReference type="Proteomes" id="UP000238982">
    <property type="component" value="Unassembled WGS sequence"/>
</dbReference>
<organism evidence="3 4">
    <name type="scientific">Burkholderia multivorans</name>
    <dbReference type="NCBI Taxonomy" id="87883"/>
    <lineage>
        <taxon>Bacteria</taxon>
        <taxon>Pseudomonadati</taxon>
        <taxon>Pseudomonadota</taxon>
        <taxon>Betaproteobacteria</taxon>
        <taxon>Burkholderiales</taxon>
        <taxon>Burkholderiaceae</taxon>
        <taxon>Burkholderia</taxon>
        <taxon>Burkholderia cepacia complex</taxon>
    </lineage>
</organism>
<gene>
    <name evidence="3" type="ORF">C6Q15_15440</name>
</gene>
<dbReference type="InterPro" id="IPR017946">
    <property type="entry name" value="PLC-like_Pdiesterase_TIM-brl"/>
</dbReference>
<proteinExistence type="predicted"/>
<dbReference type="PROSITE" id="PS51257">
    <property type="entry name" value="PROKAR_LIPOPROTEIN"/>
    <property type="match status" value="1"/>
</dbReference>
<feature type="domain" description="GP-PDE" evidence="2">
    <location>
        <begin position="34"/>
        <end position="303"/>
    </location>
</feature>
<evidence type="ECO:0000259" key="2">
    <source>
        <dbReference type="PROSITE" id="PS51704"/>
    </source>
</evidence>
<comment type="caution">
    <text evidence="3">The sequence shown here is derived from an EMBL/GenBank/DDBJ whole genome shotgun (WGS) entry which is preliminary data.</text>
</comment>
<evidence type="ECO:0000313" key="3">
    <source>
        <dbReference type="EMBL" id="PRF60321.1"/>
    </source>
</evidence>
<evidence type="ECO:0000256" key="1">
    <source>
        <dbReference type="SAM" id="SignalP"/>
    </source>
</evidence>
<dbReference type="RefSeq" id="WP_105795390.1">
    <property type="nucleotide sequence ID" value="NZ_JAGSWF010000026.1"/>
</dbReference>
<dbReference type="PANTHER" id="PTHR46211:SF10">
    <property type="entry name" value="EXPORTED PROTEIN"/>
    <property type="match status" value="1"/>
</dbReference>
<keyword evidence="1" id="KW-0732">Signal</keyword>